<comment type="subcellular location">
    <subcellularLocation>
        <location evidence="1 10">Periplasm</location>
    </subcellularLocation>
</comment>
<comment type="function">
    <text evidence="10">Participates in the translocation of lipoproteins from the inner membrane to the outer membrane. Only forms a complex with a lipoprotein if the residue after the N-terminal Cys is not an aspartate (The Asp acts as a targeting signal to indicate that the lipoprotein should stay in the inner membrane).</text>
</comment>
<evidence type="ECO:0000256" key="8">
    <source>
        <dbReference type="ARBA" id="ARBA00022927"/>
    </source>
</evidence>
<proteinExistence type="inferred from homology"/>
<evidence type="ECO:0000256" key="1">
    <source>
        <dbReference type="ARBA" id="ARBA00004418"/>
    </source>
</evidence>
<feature type="chain" id="PRO_5023987614" description="Outer-membrane lipoprotein carrier protein" evidence="10">
    <location>
        <begin position="23"/>
        <end position="218"/>
    </location>
</feature>
<dbReference type="InterPro" id="IPR029046">
    <property type="entry name" value="LolA/LolB/LppX"/>
</dbReference>
<name>A0A4R3LAY8_9GAMM</name>
<evidence type="ECO:0000256" key="7">
    <source>
        <dbReference type="ARBA" id="ARBA00022764"/>
    </source>
</evidence>
<keyword evidence="5 10" id="KW-0813">Transport</keyword>
<dbReference type="EMBL" id="SMAF01000015">
    <property type="protein sequence ID" value="TCS96350.1"/>
    <property type="molecule type" value="Genomic_DNA"/>
</dbReference>
<dbReference type="GO" id="GO:0044874">
    <property type="term" value="P:lipoprotein localization to outer membrane"/>
    <property type="evidence" value="ECO:0007669"/>
    <property type="project" value="UniProtKB-UniRule"/>
</dbReference>
<keyword evidence="12" id="KW-1185">Reference proteome</keyword>
<evidence type="ECO:0000256" key="10">
    <source>
        <dbReference type="HAMAP-Rule" id="MF_00240"/>
    </source>
</evidence>
<dbReference type="GO" id="GO:0042953">
    <property type="term" value="P:lipoprotein transport"/>
    <property type="evidence" value="ECO:0007669"/>
    <property type="project" value="InterPro"/>
</dbReference>
<dbReference type="NCBIfam" id="TIGR00547">
    <property type="entry name" value="lolA"/>
    <property type="match status" value="1"/>
</dbReference>
<keyword evidence="6 10" id="KW-0732">Signal</keyword>
<dbReference type="SUPFAM" id="SSF89392">
    <property type="entry name" value="Prokaryotic lipoproteins and lipoprotein localization factors"/>
    <property type="match status" value="1"/>
</dbReference>
<keyword evidence="7 10" id="KW-0574">Periplasm</keyword>
<dbReference type="HAMAP" id="MF_00240">
    <property type="entry name" value="LolA"/>
    <property type="match status" value="1"/>
</dbReference>
<dbReference type="PANTHER" id="PTHR35869">
    <property type="entry name" value="OUTER-MEMBRANE LIPOPROTEIN CARRIER PROTEIN"/>
    <property type="match status" value="1"/>
</dbReference>
<dbReference type="PANTHER" id="PTHR35869:SF1">
    <property type="entry name" value="OUTER-MEMBRANE LIPOPROTEIN CARRIER PROTEIN"/>
    <property type="match status" value="1"/>
</dbReference>
<evidence type="ECO:0000256" key="6">
    <source>
        <dbReference type="ARBA" id="ARBA00022729"/>
    </source>
</evidence>
<evidence type="ECO:0000256" key="3">
    <source>
        <dbReference type="ARBA" id="ARBA00011245"/>
    </source>
</evidence>
<dbReference type="OrthoDB" id="9787361at2"/>
<keyword evidence="8 10" id="KW-0653">Protein transport</keyword>
<organism evidence="11 12">
    <name type="scientific">Pseudofulvimonas gallinarii</name>
    <dbReference type="NCBI Taxonomy" id="634155"/>
    <lineage>
        <taxon>Bacteria</taxon>
        <taxon>Pseudomonadati</taxon>
        <taxon>Pseudomonadota</taxon>
        <taxon>Gammaproteobacteria</taxon>
        <taxon>Lysobacterales</taxon>
        <taxon>Rhodanobacteraceae</taxon>
        <taxon>Pseudofulvimonas</taxon>
    </lineage>
</organism>
<evidence type="ECO:0000256" key="2">
    <source>
        <dbReference type="ARBA" id="ARBA00007615"/>
    </source>
</evidence>
<keyword evidence="11" id="KW-0449">Lipoprotein</keyword>
<dbReference type="Proteomes" id="UP000294599">
    <property type="component" value="Unassembled WGS sequence"/>
</dbReference>
<dbReference type="CDD" id="cd16325">
    <property type="entry name" value="LolA"/>
    <property type="match status" value="1"/>
</dbReference>
<evidence type="ECO:0000256" key="5">
    <source>
        <dbReference type="ARBA" id="ARBA00022448"/>
    </source>
</evidence>
<protein>
    <recommendedName>
        <fullName evidence="4 10">Outer-membrane lipoprotein carrier protein</fullName>
    </recommendedName>
</protein>
<evidence type="ECO:0000256" key="4">
    <source>
        <dbReference type="ARBA" id="ARBA00014035"/>
    </source>
</evidence>
<comment type="similarity">
    <text evidence="2 10">Belongs to the LolA family.</text>
</comment>
<gene>
    <name evidence="10" type="primary">lolA</name>
    <name evidence="11" type="ORF">EDC25_11538</name>
</gene>
<dbReference type="InterPro" id="IPR018323">
    <property type="entry name" value="OM_lipoprot_carrier_LolA_Pbac"/>
</dbReference>
<dbReference type="RefSeq" id="WP_123522225.1">
    <property type="nucleotide sequence ID" value="NZ_JBHLWF010000012.1"/>
</dbReference>
<evidence type="ECO:0000313" key="11">
    <source>
        <dbReference type="EMBL" id="TCS96350.1"/>
    </source>
</evidence>
<sequence precursor="true">MRRLCTVMMAIGLAATGGSAFAQARAKLDRFADGLVSLQGRFEQQVYNVDGSLREQSEGDLAMRAPRQFRWQYRTPYEQVVVADGSHVWLYDVDLEQVTVRRQADEEAQSPLVVLTDPASLDARYEVGEGGRSDGLDWLSLTPKEGDDGFREALLGLGDNGLERMRLEDSLGGRSEIRFSGWQRNPDLDAGLFRFVPPDGVDLVGDVDSLPDIRPIED</sequence>
<feature type="signal peptide" evidence="10">
    <location>
        <begin position="1"/>
        <end position="22"/>
    </location>
</feature>
<comment type="caution">
    <text evidence="11">The sequence shown here is derived from an EMBL/GenBank/DDBJ whole genome shotgun (WGS) entry which is preliminary data.</text>
</comment>
<dbReference type="Pfam" id="PF03548">
    <property type="entry name" value="LolA"/>
    <property type="match status" value="1"/>
</dbReference>
<keyword evidence="9 10" id="KW-0143">Chaperone</keyword>
<reference evidence="11 12" key="1">
    <citation type="submission" date="2019-03" db="EMBL/GenBank/DDBJ databases">
        <title>Genomic Encyclopedia of Type Strains, Phase IV (KMG-IV): sequencing the most valuable type-strain genomes for metagenomic binning, comparative biology and taxonomic classification.</title>
        <authorList>
            <person name="Goeker M."/>
        </authorList>
    </citation>
    <scope>NUCLEOTIDE SEQUENCE [LARGE SCALE GENOMIC DNA]</scope>
    <source>
        <strain evidence="11 12">DSM 21944</strain>
    </source>
</reference>
<accession>A0A4R3LAY8</accession>
<dbReference type="InterPro" id="IPR004564">
    <property type="entry name" value="OM_lipoprot_carrier_LolA-like"/>
</dbReference>
<evidence type="ECO:0000313" key="12">
    <source>
        <dbReference type="Proteomes" id="UP000294599"/>
    </source>
</evidence>
<evidence type="ECO:0000256" key="9">
    <source>
        <dbReference type="ARBA" id="ARBA00023186"/>
    </source>
</evidence>
<comment type="subunit">
    <text evidence="3 10">Monomer.</text>
</comment>
<dbReference type="GO" id="GO:0030288">
    <property type="term" value="C:outer membrane-bounded periplasmic space"/>
    <property type="evidence" value="ECO:0007669"/>
    <property type="project" value="TreeGrafter"/>
</dbReference>
<dbReference type="Gene3D" id="2.50.20.10">
    <property type="entry name" value="Lipoprotein localisation LolA/LolB/LppX"/>
    <property type="match status" value="1"/>
</dbReference>
<dbReference type="AlphaFoldDB" id="A0A4R3LAY8"/>